<dbReference type="Proteomes" id="UP001142055">
    <property type="component" value="Chromosome 4"/>
</dbReference>
<name>A0A9Q0LZ40_BLOTA</name>
<dbReference type="CDD" id="cd07042">
    <property type="entry name" value="STAS_SulP_like_sulfate_transporter"/>
    <property type="match status" value="1"/>
</dbReference>
<dbReference type="GO" id="GO:0016020">
    <property type="term" value="C:membrane"/>
    <property type="evidence" value="ECO:0007669"/>
    <property type="project" value="UniProtKB-SubCell"/>
</dbReference>
<keyword evidence="2 6" id="KW-0812">Transmembrane</keyword>
<evidence type="ECO:0000256" key="5">
    <source>
        <dbReference type="SAM" id="MobiDB-lite"/>
    </source>
</evidence>
<evidence type="ECO:0000256" key="2">
    <source>
        <dbReference type="ARBA" id="ARBA00022692"/>
    </source>
</evidence>
<feature type="transmembrane region" description="Helical" evidence="6">
    <location>
        <begin position="514"/>
        <end position="532"/>
    </location>
</feature>
<dbReference type="InterPro" id="IPR002645">
    <property type="entry name" value="STAS_dom"/>
</dbReference>
<dbReference type="OMA" id="FAAMENY"/>
<feature type="transmembrane region" description="Helical" evidence="6">
    <location>
        <begin position="479"/>
        <end position="502"/>
    </location>
</feature>
<feature type="transmembrane region" description="Helical" evidence="6">
    <location>
        <begin position="356"/>
        <end position="378"/>
    </location>
</feature>
<dbReference type="SUPFAM" id="SSF52091">
    <property type="entry name" value="SpoIIaa-like"/>
    <property type="match status" value="1"/>
</dbReference>
<dbReference type="AlphaFoldDB" id="A0A9Q0LZ40"/>
<dbReference type="EMBL" id="JAPWDV010000004">
    <property type="protein sequence ID" value="KAJ6215866.1"/>
    <property type="molecule type" value="Genomic_DNA"/>
</dbReference>
<keyword evidence="9" id="KW-1185">Reference proteome</keyword>
<accession>A0A9Q0LZ40</accession>
<keyword evidence="4 6" id="KW-0472">Membrane</keyword>
<dbReference type="PROSITE" id="PS50801">
    <property type="entry name" value="STAS"/>
    <property type="match status" value="1"/>
</dbReference>
<protein>
    <recommendedName>
        <fullName evidence="7">STAS domain-containing protein</fullName>
    </recommendedName>
</protein>
<feature type="transmembrane region" description="Helical" evidence="6">
    <location>
        <begin position="390"/>
        <end position="410"/>
    </location>
</feature>
<proteinExistence type="predicted"/>
<evidence type="ECO:0000256" key="6">
    <source>
        <dbReference type="SAM" id="Phobius"/>
    </source>
</evidence>
<feature type="domain" description="STAS" evidence="7">
    <location>
        <begin position="638"/>
        <end position="800"/>
    </location>
</feature>
<evidence type="ECO:0000313" key="8">
    <source>
        <dbReference type="EMBL" id="KAJ6215866.1"/>
    </source>
</evidence>
<comment type="subcellular location">
    <subcellularLocation>
        <location evidence="1">Membrane</location>
        <topology evidence="1">Multi-pass membrane protein</topology>
    </subcellularLocation>
</comment>
<comment type="caution">
    <text evidence="8">The sequence shown here is derived from an EMBL/GenBank/DDBJ whole genome shotgun (WGS) entry which is preliminary data.</text>
</comment>
<dbReference type="InterPro" id="IPR011547">
    <property type="entry name" value="SLC26A/SulP_dom"/>
</dbReference>
<evidence type="ECO:0000256" key="4">
    <source>
        <dbReference type="ARBA" id="ARBA00023136"/>
    </source>
</evidence>
<reference evidence="8" key="1">
    <citation type="submission" date="2022-12" db="EMBL/GenBank/DDBJ databases">
        <title>Genome assemblies of Blomia tropicalis.</title>
        <authorList>
            <person name="Cui Y."/>
        </authorList>
    </citation>
    <scope>NUCLEOTIDE SEQUENCE</scope>
    <source>
        <tissue evidence="8">Adult mites</tissue>
    </source>
</reference>
<feature type="transmembrane region" description="Helical" evidence="6">
    <location>
        <begin position="277"/>
        <end position="300"/>
    </location>
</feature>
<dbReference type="InterPro" id="IPR036513">
    <property type="entry name" value="STAS_dom_sf"/>
</dbReference>
<feature type="transmembrane region" description="Helical" evidence="6">
    <location>
        <begin position="576"/>
        <end position="605"/>
    </location>
</feature>
<evidence type="ECO:0000256" key="1">
    <source>
        <dbReference type="ARBA" id="ARBA00004141"/>
    </source>
</evidence>
<feature type="compositionally biased region" description="Low complexity" evidence="5">
    <location>
        <begin position="22"/>
        <end position="45"/>
    </location>
</feature>
<dbReference type="InterPro" id="IPR001902">
    <property type="entry name" value="SLC26A/SulP_fam"/>
</dbReference>
<feature type="region of interest" description="Disordered" evidence="5">
    <location>
        <begin position="1"/>
        <end position="53"/>
    </location>
</feature>
<organism evidence="8 9">
    <name type="scientific">Blomia tropicalis</name>
    <name type="common">Mite</name>
    <dbReference type="NCBI Taxonomy" id="40697"/>
    <lineage>
        <taxon>Eukaryota</taxon>
        <taxon>Metazoa</taxon>
        <taxon>Ecdysozoa</taxon>
        <taxon>Arthropoda</taxon>
        <taxon>Chelicerata</taxon>
        <taxon>Arachnida</taxon>
        <taxon>Acari</taxon>
        <taxon>Acariformes</taxon>
        <taxon>Sarcoptiformes</taxon>
        <taxon>Astigmata</taxon>
        <taxon>Glycyphagoidea</taxon>
        <taxon>Echimyopodidae</taxon>
        <taxon>Blomia</taxon>
    </lineage>
</organism>
<evidence type="ECO:0000259" key="7">
    <source>
        <dbReference type="PROSITE" id="PS50801"/>
    </source>
</evidence>
<feature type="transmembrane region" description="Helical" evidence="6">
    <location>
        <begin position="307"/>
        <end position="327"/>
    </location>
</feature>
<dbReference type="PANTHER" id="PTHR11814">
    <property type="entry name" value="SULFATE TRANSPORTER"/>
    <property type="match status" value="1"/>
</dbReference>
<keyword evidence="3 6" id="KW-1133">Transmembrane helix</keyword>
<feature type="compositionally biased region" description="Polar residues" evidence="5">
    <location>
        <begin position="1"/>
        <end position="13"/>
    </location>
</feature>
<dbReference type="Pfam" id="PF00916">
    <property type="entry name" value="Sulfate_transp"/>
    <property type="match status" value="1"/>
</dbReference>
<dbReference type="GO" id="GO:0055085">
    <property type="term" value="P:transmembrane transport"/>
    <property type="evidence" value="ECO:0007669"/>
    <property type="project" value="InterPro"/>
</dbReference>
<dbReference type="Pfam" id="PF01740">
    <property type="entry name" value="STAS"/>
    <property type="match status" value="1"/>
</dbReference>
<dbReference type="Gene3D" id="3.30.750.24">
    <property type="entry name" value="STAS domain"/>
    <property type="match status" value="1"/>
</dbReference>
<sequence length="820" mass="91821">MDNEAYDSNNDESCSNEKHSKLSTTSPSSSSTSLPSLISSSTTTSNQKINNNRKIVEEPKPYLINVQRDLLYTKQIYSLHHQQSEQCIQPTNECNCNLNNFKNLETDDDESNGKNGLKKKKRSMIGKFFSQKYETFRSTYDTPSSVIYTLFPITKWIRYYNVRDDLLSDIITGFTILALHIPQGLAYGRLAGARPINGLYVSLFPVIMYAIFGGSRHISIGTFAVISIVCNSVVENFAAPTPDHDVPITISPLLNGTNNNNGTVSDLPSAIEVLTSLAMLVGVIQFIVGTIRLGVLAILLSDPIVSSFCVGAACHVFTSQVFAILSVENIPISHEHLIPFPIVVNWSRILSQFAKINWYTFALSLGTMAVLAFTKNFLEPWLMKRFKLKTIAIPIDIIMIIILTFLSYLFNWNDTLSVPTIPKLHSGFKNMPLVPRIDLWPRLVTSAAMISFISYAGTFSLEKIYARKHGYEVYPNQELLAMGIANFFASFFQCYPCSGSLARTAVQDKVGGRTQLATIISSILIFIFISFLSHLLETLPKFSLSCIIMVALVPTFKRSTDLIRFWKMSKLDGVLWVVTVTFVIFAGVDSGLLFGVIVGLLLTLFRLAMPSFNMKHHIAGTECYATIGGGNDSNPHTNGCLIFEFHGPLIFLNVERFKSCFTDQILTIIRRQMEMIGDRQQNQLPMPRKDSNAAKMISVINCEKQSNGTKPIDQTIIHSIIFDMSYVSYCDGKAGEALFELDFELKKMNEKYQNLMPIQFYLASMNVSAIDTLVASGFFDKFPNALKRCFITVHDAVMYATNPMEAHNDRRNGSLIHHLN</sequence>
<gene>
    <name evidence="8" type="ORF">RDWZM_010366</name>
</gene>
<evidence type="ECO:0000256" key="3">
    <source>
        <dbReference type="ARBA" id="ARBA00022989"/>
    </source>
</evidence>
<feature type="transmembrane region" description="Helical" evidence="6">
    <location>
        <begin position="439"/>
        <end position="458"/>
    </location>
</feature>
<evidence type="ECO:0000313" key="9">
    <source>
        <dbReference type="Proteomes" id="UP001142055"/>
    </source>
</evidence>